<dbReference type="InterPro" id="IPR005538">
    <property type="entry name" value="LrgA/CidA"/>
</dbReference>
<dbReference type="PANTHER" id="PTHR33931">
    <property type="entry name" value="HOLIN-LIKE PROTEIN CIDA-RELATED"/>
    <property type="match status" value="1"/>
</dbReference>
<evidence type="ECO:0008006" key="9">
    <source>
        <dbReference type="Google" id="ProtNLM"/>
    </source>
</evidence>
<dbReference type="GO" id="GO:0005886">
    <property type="term" value="C:plasma membrane"/>
    <property type="evidence" value="ECO:0007669"/>
    <property type="project" value="UniProtKB-SubCell"/>
</dbReference>
<keyword evidence="8" id="KW-1185">Reference proteome</keyword>
<evidence type="ECO:0000256" key="2">
    <source>
        <dbReference type="ARBA" id="ARBA00022475"/>
    </source>
</evidence>
<dbReference type="Proteomes" id="UP000644756">
    <property type="component" value="Unassembled WGS sequence"/>
</dbReference>
<feature type="transmembrane region" description="Helical" evidence="6">
    <location>
        <begin position="27"/>
        <end position="44"/>
    </location>
</feature>
<feature type="transmembrane region" description="Helical" evidence="6">
    <location>
        <begin position="83"/>
        <end position="105"/>
    </location>
</feature>
<name>A0A917FI80_9BACL</name>
<sequence length="120" mass="13334">MLGLAILLMFQFAGILLKEWLSLPIPANVIGMLLFTCSLFFGWVKLQWVEGAATFLIRHMMLFFLPYVVGTLVLSRYVETNKLLAVAFSLVASTIAVLLATGWVAKLLERKEAEANAGDR</sequence>
<evidence type="ECO:0000313" key="7">
    <source>
        <dbReference type="EMBL" id="GGF86707.1"/>
    </source>
</evidence>
<evidence type="ECO:0000256" key="6">
    <source>
        <dbReference type="SAM" id="Phobius"/>
    </source>
</evidence>
<evidence type="ECO:0000313" key="8">
    <source>
        <dbReference type="Proteomes" id="UP000644756"/>
    </source>
</evidence>
<feature type="transmembrane region" description="Helical" evidence="6">
    <location>
        <begin position="56"/>
        <end position="77"/>
    </location>
</feature>
<evidence type="ECO:0000256" key="5">
    <source>
        <dbReference type="ARBA" id="ARBA00023136"/>
    </source>
</evidence>
<dbReference type="RefSeq" id="WP_188527796.1">
    <property type="nucleotide sequence ID" value="NZ_BMGR01000001.1"/>
</dbReference>
<keyword evidence="4 6" id="KW-1133">Transmembrane helix</keyword>
<keyword evidence="5 6" id="KW-0472">Membrane</keyword>
<comment type="subcellular location">
    <subcellularLocation>
        <location evidence="1">Cell membrane</location>
        <topology evidence="1">Multi-pass membrane protein</topology>
    </subcellularLocation>
</comment>
<evidence type="ECO:0000256" key="1">
    <source>
        <dbReference type="ARBA" id="ARBA00004651"/>
    </source>
</evidence>
<keyword evidence="3 6" id="KW-0812">Transmembrane</keyword>
<proteinExistence type="predicted"/>
<dbReference type="PANTHER" id="PTHR33931:SF2">
    <property type="entry name" value="HOLIN-LIKE PROTEIN CIDA"/>
    <property type="match status" value="1"/>
</dbReference>
<dbReference type="EMBL" id="BMGR01000001">
    <property type="protein sequence ID" value="GGF86707.1"/>
    <property type="molecule type" value="Genomic_DNA"/>
</dbReference>
<evidence type="ECO:0000256" key="4">
    <source>
        <dbReference type="ARBA" id="ARBA00022989"/>
    </source>
</evidence>
<gene>
    <name evidence="7" type="ORF">GCM10010916_00030</name>
</gene>
<keyword evidence="2" id="KW-1003">Cell membrane</keyword>
<dbReference type="AlphaFoldDB" id="A0A917FI80"/>
<reference evidence="7" key="1">
    <citation type="journal article" date="2014" name="Int. J. Syst. Evol. Microbiol.">
        <title>Complete genome sequence of Corynebacterium casei LMG S-19264T (=DSM 44701T), isolated from a smear-ripened cheese.</title>
        <authorList>
            <consortium name="US DOE Joint Genome Institute (JGI-PGF)"/>
            <person name="Walter F."/>
            <person name="Albersmeier A."/>
            <person name="Kalinowski J."/>
            <person name="Ruckert C."/>
        </authorList>
    </citation>
    <scope>NUCLEOTIDE SEQUENCE</scope>
    <source>
        <strain evidence="7">CGMCC 1.12987</strain>
    </source>
</reference>
<dbReference type="Pfam" id="PF03788">
    <property type="entry name" value="LrgA"/>
    <property type="match status" value="1"/>
</dbReference>
<protein>
    <recommendedName>
        <fullName evidence="9">CidA/LrgA family protein</fullName>
    </recommendedName>
</protein>
<organism evidence="7 8">
    <name type="scientific">Paenibacillus abyssi</name>
    <dbReference type="NCBI Taxonomy" id="1340531"/>
    <lineage>
        <taxon>Bacteria</taxon>
        <taxon>Bacillati</taxon>
        <taxon>Bacillota</taxon>
        <taxon>Bacilli</taxon>
        <taxon>Bacillales</taxon>
        <taxon>Paenibacillaceae</taxon>
        <taxon>Paenibacillus</taxon>
    </lineage>
</organism>
<reference evidence="7" key="2">
    <citation type="submission" date="2020-09" db="EMBL/GenBank/DDBJ databases">
        <authorList>
            <person name="Sun Q."/>
            <person name="Zhou Y."/>
        </authorList>
    </citation>
    <scope>NUCLEOTIDE SEQUENCE</scope>
    <source>
        <strain evidence="7">CGMCC 1.12987</strain>
    </source>
</reference>
<evidence type="ECO:0000256" key="3">
    <source>
        <dbReference type="ARBA" id="ARBA00022692"/>
    </source>
</evidence>
<comment type="caution">
    <text evidence="7">The sequence shown here is derived from an EMBL/GenBank/DDBJ whole genome shotgun (WGS) entry which is preliminary data.</text>
</comment>
<accession>A0A917FI80</accession>